<organism evidence="4 5">
    <name type="scientific">Lipingzhangella halophila</name>
    <dbReference type="NCBI Taxonomy" id="1783352"/>
    <lineage>
        <taxon>Bacteria</taxon>
        <taxon>Bacillati</taxon>
        <taxon>Actinomycetota</taxon>
        <taxon>Actinomycetes</taxon>
        <taxon>Streptosporangiales</taxon>
        <taxon>Nocardiopsidaceae</taxon>
        <taxon>Lipingzhangella</taxon>
    </lineage>
</organism>
<dbReference type="InterPro" id="IPR012349">
    <property type="entry name" value="Split_barrel_FMN-bd"/>
</dbReference>
<evidence type="ECO:0000256" key="1">
    <source>
        <dbReference type="ARBA" id="ARBA00023002"/>
    </source>
</evidence>
<evidence type="ECO:0000313" key="5">
    <source>
        <dbReference type="Proteomes" id="UP000523007"/>
    </source>
</evidence>
<dbReference type="Proteomes" id="UP000523007">
    <property type="component" value="Unassembled WGS sequence"/>
</dbReference>
<name>A0A7W7RP14_9ACTN</name>
<dbReference type="InterPro" id="IPR011576">
    <property type="entry name" value="Pyridox_Oxase_N"/>
</dbReference>
<dbReference type="GO" id="GO:0016627">
    <property type="term" value="F:oxidoreductase activity, acting on the CH-CH group of donors"/>
    <property type="evidence" value="ECO:0007669"/>
    <property type="project" value="TreeGrafter"/>
</dbReference>
<evidence type="ECO:0000256" key="2">
    <source>
        <dbReference type="SAM" id="MobiDB-lite"/>
    </source>
</evidence>
<dbReference type="Pfam" id="PF01243">
    <property type="entry name" value="PNPOx_N"/>
    <property type="match status" value="1"/>
</dbReference>
<evidence type="ECO:0000313" key="4">
    <source>
        <dbReference type="EMBL" id="MBB4935530.1"/>
    </source>
</evidence>
<evidence type="ECO:0000259" key="3">
    <source>
        <dbReference type="Pfam" id="PF01243"/>
    </source>
</evidence>
<dbReference type="EMBL" id="JACHJT010000002">
    <property type="protein sequence ID" value="MBB4935530.1"/>
    <property type="molecule type" value="Genomic_DNA"/>
</dbReference>
<sequence length="171" mass="19311">MSPEPVAERPWIPPDYKGSDPESTIATTLRSWADTRSRLADARTYWVVSAGTDGWPLARPFWGLWLDDSFVFATQPSTRTARNLEANPRMQIHLEDGEDVVTADGRAERVDQADYLGPWLAKYAALGARLPADDEPVERVAFRMRPRKAFGWTLAAFPGDLTRWRFSGSRD</sequence>
<dbReference type="InterPro" id="IPR052019">
    <property type="entry name" value="F420H2_bilvrd_red/Heme_oxyg"/>
</dbReference>
<dbReference type="Gene3D" id="2.30.110.10">
    <property type="entry name" value="Electron Transport, Fmn-binding Protein, Chain A"/>
    <property type="match status" value="1"/>
</dbReference>
<dbReference type="SUPFAM" id="SSF50475">
    <property type="entry name" value="FMN-binding split barrel"/>
    <property type="match status" value="1"/>
</dbReference>
<keyword evidence="5" id="KW-1185">Reference proteome</keyword>
<dbReference type="PANTHER" id="PTHR35176">
    <property type="entry name" value="HEME OXYGENASE HI_0854-RELATED"/>
    <property type="match status" value="1"/>
</dbReference>
<feature type="region of interest" description="Disordered" evidence="2">
    <location>
        <begin position="1"/>
        <end position="23"/>
    </location>
</feature>
<dbReference type="PANTHER" id="PTHR35176:SF4">
    <property type="entry name" value="PYRIDOXAMINE 5'-PHOSPHATE OXIDASE-RELATED FMN-BINDING"/>
    <property type="match status" value="1"/>
</dbReference>
<accession>A0A7W7RP14</accession>
<reference evidence="4 5" key="1">
    <citation type="submission" date="2020-08" db="EMBL/GenBank/DDBJ databases">
        <title>Sequencing the genomes of 1000 actinobacteria strains.</title>
        <authorList>
            <person name="Klenk H.-P."/>
        </authorList>
    </citation>
    <scope>NUCLEOTIDE SEQUENCE [LARGE SCALE GENOMIC DNA]</scope>
    <source>
        <strain evidence="4 5">DSM 102030</strain>
    </source>
</reference>
<dbReference type="GO" id="GO:0005829">
    <property type="term" value="C:cytosol"/>
    <property type="evidence" value="ECO:0007669"/>
    <property type="project" value="TreeGrafter"/>
</dbReference>
<dbReference type="GO" id="GO:0070967">
    <property type="term" value="F:coenzyme F420 binding"/>
    <property type="evidence" value="ECO:0007669"/>
    <property type="project" value="TreeGrafter"/>
</dbReference>
<dbReference type="RefSeq" id="WP_184585232.1">
    <property type="nucleotide sequence ID" value="NZ_JACHJT010000002.1"/>
</dbReference>
<gene>
    <name evidence="4" type="ORF">F4561_006424</name>
</gene>
<feature type="domain" description="Pyridoxamine 5'-phosphate oxidase N-terminal" evidence="3">
    <location>
        <begin position="36"/>
        <end position="152"/>
    </location>
</feature>
<comment type="caution">
    <text evidence="4">The sequence shown here is derived from an EMBL/GenBank/DDBJ whole genome shotgun (WGS) entry which is preliminary data.</text>
</comment>
<proteinExistence type="predicted"/>
<protein>
    <recommendedName>
        <fullName evidence="3">Pyridoxamine 5'-phosphate oxidase N-terminal domain-containing protein</fullName>
    </recommendedName>
</protein>
<keyword evidence="1" id="KW-0560">Oxidoreductase</keyword>
<dbReference type="AlphaFoldDB" id="A0A7W7RP14"/>